<protein>
    <submittedName>
        <fullName evidence="9">Nodulin MtN21 /EamA-like transporter family protein</fullName>
    </submittedName>
</protein>
<feature type="domain" description="EamA" evidence="8">
    <location>
        <begin position="573"/>
        <end position="709"/>
    </location>
</feature>
<evidence type="ECO:0000256" key="3">
    <source>
        <dbReference type="ARBA" id="ARBA00022692"/>
    </source>
</evidence>
<dbReference type="OrthoDB" id="1728340at2759"/>
<dbReference type="AlphaFoldDB" id="A0A7J0E9C5"/>
<keyword evidence="10" id="KW-1185">Reference proteome</keyword>
<evidence type="ECO:0000256" key="6">
    <source>
        <dbReference type="SAM" id="MobiDB-lite"/>
    </source>
</evidence>
<dbReference type="PANTHER" id="PTHR31218">
    <property type="entry name" value="WAT1-RELATED PROTEIN"/>
    <property type="match status" value="1"/>
</dbReference>
<comment type="subcellular location">
    <subcellularLocation>
        <location evidence="1">Membrane</location>
        <topology evidence="1">Multi-pass membrane protein</topology>
    </subcellularLocation>
</comment>
<feature type="region of interest" description="Disordered" evidence="6">
    <location>
        <begin position="303"/>
        <end position="344"/>
    </location>
</feature>
<feature type="transmembrane region" description="Helical" evidence="7">
    <location>
        <begin position="113"/>
        <end position="134"/>
    </location>
</feature>
<dbReference type="GO" id="GO:0022857">
    <property type="term" value="F:transmembrane transporter activity"/>
    <property type="evidence" value="ECO:0007669"/>
    <property type="project" value="InterPro"/>
</dbReference>
<keyword evidence="3 7" id="KW-0812">Transmembrane</keyword>
<feature type="transmembrane region" description="Helical" evidence="7">
    <location>
        <begin position="691"/>
        <end position="709"/>
    </location>
</feature>
<proteinExistence type="inferred from homology"/>
<dbReference type="GO" id="GO:0016020">
    <property type="term" value="C:membrane"/>
    <property type="evidence" value="ECO:0007669"/>
    <property type="project" value="UniProtKB-SubCell"/>
</dbReference>
<sequence>MHLRSRNLPRPSASSPLDNRAPPMVNASQVPDLEGLHHEIHGMAEQMRVMNENNARLIQLLAAANPQLPDAPSVPDAERSRHSNRSGDRSHNAIFRGLFRNGVQTWCLQEKGLVFVAMFNLLGIAIAVAMGVLFLGDPLYPGRVVGAVITTLGSVMWGKAKERRWRWTTRRIAEAAVVSGEVDREDRQFSGICFAMVCLQEKGPVYVTMFRSLGIAIAVVTGVLYLRNPFYLGSVVGAVIITLGFYVVMWGKAKEMRIILLFVENDNHHLMSGGEDNSDGGGPTRWLVMGWVGCRVKEGGVGEGLEKEERARPKGHERLSDQGKAKGMDGAAQGKRKVAAECQKGRPEKAELGWGSAAAARVLKEGGGPRDGRVVVVGLARRRWTTRRIAEASEVASERGETIVGSGRNQRLMEWWSCVRRALPLAAMITVECTAVGLSTLSKAAMTKGMSTYVFIVYYNALSTIILFPFIVSRSLAQMLGYTGLKFGSPTLSHAMSNLIPVFTYLLAIIFSMEDFDFGSSSGVAKLLGALVSVLGAFIIALYKGKQILMTSSPSEFPQRLLYSQQSNWALGGLLLASCYVLAAMRIIFQTAVVREFPEKITIVFFFCFFSTILCGSFSLLVERNPNKWKLRPDIELIAITCSAIFGGLFRNGVQIWCLQEKGPVFVAMFSPLGIAIAVAMGVLFLGDHVYFGSVVGAIIITLGFYTVMWGKAKERRLVPDNRICAIESSSERTPLLHDNSKEEIQRNI</sequence>
<keyword evidence="5 7" id="KW-0472">Membrane</keyword>
<dbReference type="SUPFAM" id="SSF103481">
    <property type="entry name" value="Multidrug resistance efflux transporter EmrE"/>
    <property type="match status" value="3"/>
</dbReference>
<evidence type="ECO:0000256" key="1">
    <source>
        <dbReference type="ARBA" id="ARBA00004141"/>
    </source>
</evidence>
<feature type="transmembrane region" description="Helical" evidence="7">
    <location>
        <begin position="205"/>
        <end position="225"/>
    </location>
</feature>
<evidence type="ECO:0000256" key="7">
    <source>
        <dbReference type="SAM" id="Phobius"/>
    </source>
</evidence>
<feature type="transmembrane region" description="Helical" evidence="7">
    <location>
        <begin position="523"/>
        <end position="543"/>
    </location>
</feature>
<feature type="compositionally biased region" description="Basic and acidic residues" evidence="6">
    <location>
        <begin position="303"/>
        <end position="327"/>
    </location>
</feature>
<dbReference type="Proteomes" id="UP000585474">
    <property type="component" value="Unassembled WGS sequence"/>
</dbReference>
<feature type="region of interest" description="Disordered" evidence="6">
    <location>
        <begin position="69"/>
        <end position="88"/>
    </location>
</feature>
<dbReference type="EMBL" id="BJWL01000002">
    <property type="protein sequence ID" value="GFY83068.1"/>
    <property type="molecule type" value="Genomic_DNA"/>
</dbReference>
<evidence type="ECO:0000256" key="4">
    <source>
        <dbReference type="ARBA" id="ARBA00022989"/>
    </source>
</evidence>
<dbReference type="InterPro" id="IPR000620">
    <property type="entry name" value="EamA_dom"/>
</dbReference>
<evidence type="ECO:0000313" key="9">
    <source>
        <dbReference type="EMBL" id="GFY83068.1"/>
    </source>
</evidence>
<feature type="transmembrane region" description="Helical" evidence="7">
    <location>
        <begin position="637"/>
        <end position="654"/>
    </location>
</feature>
<reference evidence="9 10" key="1">
    <citation type="submission" date="2019-07" db="EMBL/GenBank/DDBJ databases">
        <title>De Novo Assembly of kiwifruit Actinidia rufa.</title>
        <authorList>
            <person name="Sugita-Konishi S."/>
            <person name="Sato K."/>
            <person name="Mori E."/>
            <person name="Abe Y."/>
            <person name="Kisaki G."/>
            <person name="Hamano K."/>
            <person name="Suezawa K."/>
            <person name="Otani M."/>
            <person name="Fukuda T."/>
            <person name="Manabe T."/>
            <person name="Gomi K."/>
            <person name="Tabuchi M."/>
            <person name="Akimitsu K."/>
            <person name="Kataoka I."/>
        </authorList>
    </citation>
    <scope>NUCLEOTIDE SEQUENCE [LARGE SCALE GENOMIC DNA]</scope>
    <source>
        <strain evidence="10">cv. Fuchu</strain>
    </source>
</reference>
<evidence type="ECO:0000256" key="5">
    <source>
        <dbReference type="ARBA" id="ARBA00023136"/>
    </source>
</evidence>
<feature type="transmembrane region" description="Helical" evidence="7">
    <location>
        <begin position="140"/>
        <end position="158"/>
    </location>
</feature>
<evidence type="ECO:0000259" key="8">
    <source>
        <dbReference type="Pfam" id="PF00892"/>
    </source>
</evidence>
<keyword evidence="4 7" id="KW-1133">Transmembrane helix</keyword>
<evidence type="ECO:0000256" key="2">
    <source>
        <dbReference type="ARBA" id="ARBA00007635"/>
    </source>
</evidence>
<organism evidence="9 10">
    <name type="scientific">Actinidia rufa</name>
    <dbReference type="NCBI Taxonomy" id="165716"/>
    <lineage>
        <taxon>Eukaryota</taxon>
        <taxon>Viridiplantae</taxon>
        <taxon>Streptophyta</taxon>
        <taxon>Embryophyta</taxon>
        <taxon>Tracheophyta</taxon>
        <taxon>Spermatophyta</taxon>
        <taxon>Magnoliopsida</taxon>
        <taxon>eudicotyledons</taxon>
        <taxon>Gunneridae</taxon>
        <taxon>Pentapetalae</taxon>
        <taxon>asterids</taxon>
        <taxon>Ericales</taxon>
        <taxon>Actinidiaceae</taxon>
        <taxon>Actinidia</taxon>
    </lineage>
</organism>
<gene>
    <name evidence="9" type="ORF">Acr_02g0013080</name>
</gene>
<feature type="transmembrane region" description="Helical" evidence="7">
    <location>
        <begin position="601"/>
        <end position="622"/>
    </location>
</feature>
<feature type="transmembrane region" description="Helical" evidence="7">
    <location>
        <begin position="231"/>
        <end position="251"/>
    </location>
</feature>
<dbReference type="InterPro" id="IPR030184">
    <property type="entry name" value="WAT1-related"/>
</dbReference>
<comment type="caution">
    <text evidence="9">The sequence shown here is derived from an EMBL/GenBank/DDBJ whole genome shotgun (WGS) entry which is preliminary data.</text>
</comment>
<dbReference type="InterPro" id="IPR037185">
    <property type="entry name" value="EmrE-like"/>
</dbReference>
<evidence type="ECO:0000313" key="10">
    <source>
        <dbReference type="Proteomes" id="UP000585474"/>
    </source>
</evidence>
<dbReference type="Pfam" id="PF00892">
    <property type="entry name" value="EamA"/>
    <property type="match status" value="1"/>
</dbReference>
<feature type="compositionally biased region" description="Basic and acidic residues" evidence="6">
    <location>
        <begin position="76"/>
        <end position="88"/>
    </location>
</feature>
<feature type="transmembrane region" description="Helical" evidence="7">
    <location>
        <begin position="453"/>
        <end position="472"/>
    </location>
</feature>
<feature type="transmembrane region" description="Helical" evidence="7">
    <location>
        <begin position="569"/>
        <end position="589"/>
    </location>
</feature>
<feature type="transmembrane region" description="Helical" evidence="7">
    <location>
        <begin position="492"/>
        <end position="511"/>
    </location>
</feature>
<comment type="similarity">
    <text evidence="2">Belongs to the drug/metabolite transporter (DMT) superfamily. Plant drug/metabolite exporter (P-DME) (TC 2.A.7.4) family.</text>
</comment>
<feature type="region of interest" description="Disordered" evidence="6">
    <location>
        <begin position="1"/>
        <end position="28"/>
    </location>
</feature>
<accession>A0A7J0E9C5</accession>
<name>A0A7J0E9C5_9ERIC</name>
<feature type="transmembrane region" description="Helical" evidence="7">
    <location>
        <begin position="666"/>
        <end position="685"/>
    </location>
</feature>